<dbReference type="RefSeq" id="WP_065491380.1">
    <property type="nucleotide sequence ID" value="NZ_CP009111.1"/>
</dbReference>
<dbReference type="Pfam" id="PF04314">
    <property type="entry name" value="PCuAC"/>
    <property type="match status" value="1"/>
</dbReference>
<evidence type="ECO:0000313" key="1">
    <source>
        <dbReference type="EMBL" id="ANS28701.1"/>
    </source>
</evidence>
<evidence type="ECO:0000313" key="2">
    <source>
        <dbReference type="Proteomes" id="UP000186108"/>
    </source>
</evidence>
<name>A0A1B1K804_RHOOP</name>
<dbReference type="AlphaFoldDB" id="A0A1B1K804"/>
<dbReference type="InterPro" id="IPR007410">
    <property type="entry name" value="LpqE-like"/>
</dbReference>
<dbReference type="Proteomes" id="UP000186108">
    <property type="component" value="Chromosome"/>
</dbReference>
<organism evidence="1 2">
    <name type="scientific">Rhodococcus opacus</name>
    <name type="common">Nocardia opaca</name>
    <dbReference type="NCBI Taxonomy" id="37919"/>
    <lineage>
        <taxon>Bacteria</taxon>
        <taxon>Bacillati</taxon>
        <taxon>Actinomycetota</taxon>
        <taxon>Actinomycetes</taxon>
        <taxon>Mycobacteriales</taxon>
        <taxon>Nocardiaceae</taxon>
        <taxon>Rhodococcus</taxon>
    </lineage>
</organism>
<sequence length="187" mass="19010">MATPSHHHHHARLCAAIAAAVSLSAAGCGAGQQTQTSSEVAAVNGSNVESGAIALRNVFLDVDPAEPNGVELVFTAINTSDLQPDRLRSITSETAIVTLTAPPGALDLAPGTAVAAGAPIEQLDVRAAPDQPITAAVSLDTAIRPGLTTSFLFHFDRAGAIEVKVPFDVVPPGEPVPAGRHALPDPV</sequence>
<reference evidence="1 2" key="1">
    <citation type="submission" date="2014-07" db="EMBL/GenBank/DDBJ databases">
        <authorList>
            <person name="Zhang J.E."/>
            <person name="Yang H."/>
            <person name="Guo J."/>
            <person name="Deng Z."/>
            <person name="Luo H."/>
            <person name="Luo M."/>
            <person name="Zhao B."/>
        </authorList>
    </citation>
    <scope>NUCLEOTIDE SEQUENCE [LARGE SCALE GENOMIC DNA]</scope>
    <source>
        <strain evidence="1 2">1CP</strain>
    </source>
</reference>
<evidence type="ECO:0008006" key="3">
    <source>
        <dbReference type="Google" id="ProtNLM"/>
    </source>
</evidence>
<protein>
    <recommendedName>
        <fullName evidence="3">Copper(I)-binding protein</fullName>
    </recommendedName>
</protein>
<proteinExistence type="predicted"/>
<dbReference type="EMBL" id="CP009111">
    <property type="protein sequence ID" value="ANS28701.1"/>
    <property type="molecule type" value="Genomic_DNA"/>
</dbReference>
<gene>
    <name evidence="1" type="ORF">R1CP_20105</name>
</gene>
<accession>A0A1B1K804</accession>